<dbReference type="InterPro" id="IPR017871">
    <property type="entry name" value="ABC_transporter-like_CS"/>
</dbReference>
<accession>F8FLY7</accession>
<evidence type="ECO:0000313" key="6">
    <source>
        <dbReference type="Proteomes" id="UP000006620"/>
    </source>
</evidence>
<dbReference type="HOGENOM" id="CLU_000604_1_2_9"/>
<dbReference type="TCDB" id="3.A.1.147.2">
    <property type="family name" value="the atp-binding cassette (abc) superfamily"/>
</dbReference>
<dbReference type="EMBL" id="CP002869">
    <property type="protein sequence ID" value="AEI45613.1"/>
    <property type="molecule type" value="Genomic_DNA"/>
</dbReference>
<dbReference type="AlphaFoldDB" id="F8FLY7"/>
<evidence type="ECO:0000256" key="1">
    <source>
        <dbReference type="ARBA" id="ARBA00022448"/>
    </source>
</evidence>
<evidence type="ECO:0000259" key="4">
    <source>
        <dbReference type="PROSITE" id="PS50893"/>
    </source>
</evidence>
<dbReference type="PROSITE" id="PS00211">
    <property type="entry name" value="ABC_TRANSPORTER_1"/>
    <property type="match status" value="1"/>
</dbReference>
<dbReference type="PANTHER" id="PTHR42711">
    <property type="entry name" value="ABC TRANSPORTER ATP-BINDING PROTEIN"/>
    <property type="match status" value="1"/>
</dbReference>
<proteinExistence type="predicted"/>
<dbReference type="InterPro" id="IPR003439">
    <property type="entry name" value="ABC_transporter-like_ATP-bd"/>
</dbReference>
<reference evidence="6" key="1">
    <citation type="submission" date="2011-06" db="EMBL/GenBank/DDBJ databases">
        <title>Complete genome sequence of Paenibacillus mucilaginosus KNP414.</title>
        <authorList>
            <person name="Wang J."/>
            <person name="Hu S."/>
            <person name="Hu X."/>
            <person name="Zhang B."/>
            <person name="Dong D."/>
            <person name="Zhang S."/>
            <person name="Zhao K."/>
            <person name="Wu D."/>
        </authorList>
    </citation>
    <scope>NUCLEOTIDE SEQUENCE [LARGE SCALE GENOMIC DNA]</scope>
    <source>
        <strain evidence="6">KNP414</strain>
    </source>
</reference>
<protein>
    <submittedName>
        <fullName evidence="5">ABC transporter related protein</fullName>
    </submittedName>
</protein>
<keyword evidence="3" id="KW-0067">ATP-binding</keyword>
<dbReference type="Proteomes" id="UP000006620">
    <property type="component" value="Chromosome"/>
</dbReference>
<dbReference type="KEGG" id="pms:KNP414_07103"/>
<dbReference type="CDD" id="cd03230">
    <property type="entry name" value="ABC_DR_subfamily_A"/>
    <property type="match status" value="1"/>
</dbReference>
<dbReference type="InterPro" id="IPR003593">
    <property type="entry name" value="AAA+_ATPase"/>
</dbReference>
<gene>
    <name evidence="5" type="ordered locus">KNP414_07103</name>
</gene>
<dbReference type="Pfam" id="PF00005">
    <property type="entry name" value="ABC_tran"/>
    <property type="match status" value="1"/>
</dbReference>
<dbReference type="Gene3D" id="3.40.50.300">
    <property type="entry name" value="P-loop containing nucleotide triphosphate hydrolases"/>
    <property type="match status" value="1"/>
</dbReference>
<dbReference type="RefSeq" id="WP_013920755.1">
    <property type="nucleotide sequence ID" value="NC_015690.1"/>
</dbReference>
<dbReference type="SUPFAM" id="SSF52540">
    <property type="entry name" value="P-loop containing nucleoside triphosphate hydrolases"/>
    <property type="match status" value="1"/>
</dbReference>
<dbReference type="SMART" id="SM00382">
    <property type="entry name" value="AAA"/>
    <property type="match status" value="1"/>
</dbReference>
<name>F8FLY7_PAEMK</name>
<dbReference type="GO" id="GO:0005524">
    <property type="term" value="F:ATP binding"/>
    <property type="evidence" value="ECO:0007669"/>
    <property type="project" value="UniProtKB-KW"/>
</dbReference>
<reference evidence="5 6" key="2">
    <citation type="journal article" date="2013" name="Genome Announc.">
        <title>Genome Sequence of Growth-Improving Paenibacillus mucilaginosus Strain KNP414.</title>
        <authorList>
            <person name="Lu J.J."/>
            <person name="Wang J.F."/>
            <person name="Hu X.F."/>
        </authorList>
    </citation>
    <scope>NUCLEOTIDE SEQUENCE [LARGE SCALE GENOMIC DNA]</scope>
    <source>
        <strain evidence="5 6">KNP414</strain>
    </source>
</reference>
<evidence type="ECO:0000256" key="2">
    <source>
        <dbReference type="ARBA" id="ARBA00022741"/>
    </source>
</evidence>
<organism evidence="5 6">
    <name type="scientific">Paenibacillus mucilaginosus (strain KNP414)</name>
    <dbReference type="NCBI Taxonomy" id="1036673"/>
    <lineage>
        <taxon>Bacteria</taxon>
        <taxon>Bacillati</taxon>
        <taxon>Bacillota</taxon>
        <taxon>Bacilli</taxon>
        <taxon>Bacillales</taxon>
        <taxon>Paenibacillaceae</taxon>
        <taxon>Paenibacillus</taxon>
    </lineage>
</organism>
<dbReference type="PANTHER" id="PTHR42711:SF16">
    <property type="entry name" value="ABC TRANSPORTER ATP-BINDING PROTEIN"/>
    <property type="match status" value="1"/>
</dbReference>
<evidence type="ECO:0000313" key="5">
    <source>
        <dbReference type="EMBL" id="AEI45613.1"/>
    </source>
</evidence>
<sequence>MLLEVNGLQKKWGEKRVIHDVSFEVHAGEVFGILGPNGAGKTTTLKIITGLLRPDEGKCLFEGNDMAVKSLEVKRNIGYISDASNLYENLTGREYVQFMARLWDVRQTDYLAGFEELVPLLGLEEKIDQFIRTYSKGMKQKAALLGALIHRPQLLILDEPLTGLDPESNRQIKDYLKQYAKLGNSIIFSTHILEAAEKLCNRILIMKEGRSIAVGTIEELRRHTVSDDLDLEDIFLALTQRAL</sequence>
<dbReference type="InterPro" id="IPR050763">
    <property type="entry name" value="ABC_transporter_ATP-binding"/>
</dbReference>
<keyword evidence="2" id="KW-0547">Nucleotide-binding</keyword>
<keyword evidence="1" id="KW-0813">Transport</keyword>
<feature type="domain" description="ABC transporter" evidence="4">
    <location>
        <begin position="3"/>
        <end position="233"/>
    </location>
</feature>
<dbReference type="GO" id="GO:0016887">
    <property type="term" value="F:ATP hydrolysis activity"/>
    <property type="evidence" value="ECO:0007669"/>
    <property type="project" value="InterPro"/>
</dbReference>
<dbReference type="PROSITE" id="PS50893">
    <property type="entry name" value="ABC_TRANSPORTER_2"/>
    <property type="match status" value="1"/>
</dbReference>
<dbReference type="InterPro" id="IPR027417">
    <property type="entry name" value="P-loop_NTPase"/>
</dbReference>
<evidence type="ECO:0000256" key="3">
    <source>
        <dbReference type="ARBA" id="ARBA00022840"/>
    </source>
</evidence>